<evidence type="ECO:0000313" key="3">
    <source>
        <dbReference type="EMBL" id="KKB61952.1"/>
    </source>
</evidence>
<dbReference type="GO" id="GO:1902777">
    <property type="term" value="P:6-sulfoquinovose(1-) catabolic process"/>
    <property type="evidence" value="ECO:0007669"/>
    <property type="project" value="TreeGrafter"/>
</dbReference>
<dbReference type="PANTHER" id="PTHR39340:SF1">
    <property type="entry name" value="SULFOFRUCTOSEPHOSPHATE ALDOLASE"/>
    <property type="match status" value="1"/>
</dbReference>
<dbReference type="GO" id="GO:0061595">
    <property type="term" value="F:6-deoxy-6-sulfofructose-1-phosphate aldolase activity"/>
    <property type="evidence" value="ECO:0007669"/>
    <property type="project" value="TreeGrafter"/>
</dbReference>
<sequence>MPTGHTRPGYDKPLYILPFDHRSSYILGMFALKPPLTAAQHAKVSDSKQLIYEGFKAALQQGVDPKAAGILVDEEFGAEILKDAARRGFLTAVSTERSGSEEFDFEYGDDFGAHLDAVKPTFAKALVRYNPEGDADMNARQTVRLKRLSDFCIERGLPFMFELLVPPTDAQLASVGGDKEAFDVKLRPRLMRDAIERLQDDGVEPAIWKIEGLDTKEDAAMVVKAARRDGRDKVGCIVLGRGADAKKVVFWLTTAAAVPGFTGFAVGRTSFWDAVDGYEKRLLSREDAAASIGTQYREWVAAFESAAK</sequence>
<evidence type="ECO:0000256" key="1">
    <source>
        <dbReference type="ARBA" id="ARBA00023239"/>
    </source>
</evidence>
<dbReference type="RefSeq" id="WP_024903775.1">
    <property type="nucleotide sequence ID" value="NZ_CADFGU010000009.1"/>
</dbReference>
<proteinExistence type="predicted"/>
<reference evidence="3 4" key="1">
    <citation type="submission" date="2015-03" db="EMBL/GenBank/DDBJ databases">
        <title>Draft Genome Sequence of Burkholderia andropogonis type strain ICMP2807, isolated from Sorghum bicolor.</title>
        <authorList>
            <person name="Lopes-Santos L."/>
            <person name="Castro D.B."/>
            <person name="Ottoboni L.M."/>
            <person name="Park D."/>
            <person name="Weirc B.S."/>
            <person name="Destefano S.A."/>
        </authorList>
    </citation>
    <scope>NUCLEOTIDE SEQUENCE [LARGE SCALE GENOMIC DNA]</scope>
    <source>
        <strain evidence="3 4">ICMP2807</strain>
    </source>
</reference>
<accession>A0A0F5JXE0</accession>
<dbReference type="OrthoDB" id="111160at2"/>
<dbReference type="InterPro" id="IPR013785">
    <property type="entry name" value="Aldolase_TIM"/>
</dbReference>
<evidence type="ECO:0000313" key="4">
    <source>
        <dbReference type="Proteomes" id="UP000033618"/>
    </source>
</evidence>
<comment type="caution">
    <text evidence="3">The sequence shown here is derived from an EMBL/GenBank/DDBJ whole genome shotgun (WGS) entry which is preliminary data.</text>
</comment>
<organism evidence="3 4">
    <name type="scientific">Robbsia andropogonis</name>
    <dbReference type="NCBI Taxonomy" id="28092"/>
    <lineage>
        <taxon>Bacteria</taxon>
        <taxon>Pseudomonadati</taxon>
        <taxon>Pseudomonadota</taxon>
        <taxon>Betaproteobacteria</taxon>
        <taxon>Burkholderiales</taxon>
        <taxon>Burkholderiaceae</taxon>
        <taxon>Robbsia</taxon>
    </lineage>
</organism>
<dbReference type="Proteomes" id="UP000033618">
    <property type="component" value="Unassembled WGS sequence"/>
</dbReference>
<dbReference type="Pfam" id="PF09863">
    <property type="entry name" value="DUF2090"/>
    <property type="match status" value="1"/>
</dbReference>
<dbReference type="Gene3D" id="3.20.20.70">
    <property type="entry name" value="Aldolase class I"/>
    <property type="match status" value="1"/>
</dbReference>
<dbReference type="AlphaFoldDB" id="A0A0F5JXE0"/>
<keyword evidence="1" id="KW-0456">Lyase</keyword>
<gene>
    <name evidence="3" type="ORF">WM40_20205</name>
</gene>
<dbReference type="PATRIC" id="fig|28092.6.peg.4751"/>
<dbReference type="PANTHER" id="PTHR39340">
    <property type="entry name" value="SULFOFRUCTOSEPHOSPHATE ALDOLASE"/>
    <property type="match status" value="1"/>
</dbReference>
<dbReference type="EMBL" id="LAQU01000028">
    <property type="protein sequence ID" value="KKB61952.1"/>
    <property type="molecule type" value="Genomic_DNA"/>
</dbReference>
<keyword evidence="4" id="KW-1185">Reference proteome</keyword>
<protein>
    <submittedName>
        <fullName evidence="3">IolC myo-catabolism protein</fullName>
    </submittedName>
</protein>
<feature type="domain" description="DUF2090" evidence="2">
    <location>
        <begin position="12"/>
        <end position="304"/>
    </location>
</feature>
<dbReference type="InterPro" id="IPR050552">
    <property type="entry name" value="LacD_aldolase"/>
</dbReference>
<dbReference type="InterPro" id="IPR018659">
    <property type="entry name" value="DUF2090"/>
</dbReference>
<name>A0A0F5JXE0_9BURK</name>
<dbReference type="SUPFAM" id="SSF51569">
    <property type="entry name" value="Aldolase"/>
    <property type="match status" value="1"/>
</dbReference>
<dbReference type="STRING" id="28092.WM40_20205"/>
<evidence type="ECO:0000259" key="2">
    <source>
        <dbReference type="Pfam" id="PF09863"/>
    </source>
</evidence>